<dbReference type="SUPFAM" id="SSF53300">
    <property type="entry name" value="vWA-like"/>
    <property type="match status" value="1"/>
</dbReference>
<feature type="compositionally biased region" description="Acidic residues" evidence="2">
    <location>
        <begin position="395"/>
        <end position="427"/>
    </location>
</feature>
<dbReference type="Gene3D" id="3.40.50.410">
    <property type="entry name" value="von Willebrand factor, type A domain"/>
    <property type="match status" value="1"/>
</dbReference>
<feature type="domain" description="VWFA" evidence="3">
    <location>
        <begin position="596"/>
        <end position="779"/>
    </location>
</feature>
<feature type="region of interest" description="Disordered" evidence="2">
    <location>
        <begin position="230"/>
        <end position="456"/>
    </location>
</feature>
<feature type="compositionally biased region" description="Acidic residues" evidence="2">
    <location>
        <begin position="272"/>
        <end position="283"/>
    </location>
</feature>
<dbReference type="InterPro" id="IPR036465">
    <property type="entry name" value="vWFA_dom_sf"/>
</dbReference>
<dbReference type="CDD" id="cd01454">
    <property type="entry name" value="vWA_norD_type"/>
    <property type="match status" value="1"/>
</dbReference>
<sequence>MSVLENIYQTYARSLTELNELKIIVDGGDSRTDMKNIYVGPPAIELKDFFEEYLYQKSTVAHECGHLLYTPKEALKQLNNIFEKYIYNALEDVRIERALGNRYPGLAALFALQKKLYFERRKNWGNSPFIKKTFGIFWIGSYGKLPPALESDPEVVEFVRENLQLIEKATTAEDPMITLKIAKELADKANPNMNDLVEAEQISINIPATGRPQKAEIKQDTRMYKVQLPAPAPTNEENQTPEESQPKEENLPSNQQQEAESQNFQPSSQPEETQEPDEPEADDNSGSSKAEETEPAKEESNHLAGSNTETSNQEELEEENKIPADEGTENEELEETTEEVEAEEEKQEEPGYPNTTGEEQGTEPKTEEEANKEVQETSFNEEEFNYPETEKEEFREPEEPEMNEEDEEFPTDEPAEEEIDEISEEELKEALENLKEELSDERKAEIEEEKEIEGETNFDPQAIEEALKALKAEANAVYKKVQMERKNKPDYNRLNQQMKTWVKEELWQKRPIHKKHEAEFYTLRPEPALYKRIVQRNQKQIRELTTSIKRAIEARKALLERGKKYGRLDKSSIWKVGVKELNLFSRKNNPRQEKVAFYLLVDCSGSMGITVSGTEKNRMEIAREAATVFAEALKALNIPFAVTGYSSGSKCNFYRTVRFGYYDEDLPRIVNLTSGYGSRHGFFIQVAAKELSLRQEEKKFLIVITDGLPEDDAEYNRYGYRDVAEAVTDAEKMGVKVINLFIGNERDAKEIKKIFKHTINLHQPEFLPKVLGNLLAKLI</sequence>
<feature type="compositionally biased region" description="Basic and acidic residues" evidence="2">
    <location>
        <begin position="362"/>
        <end position="375"/>
    </location>
</feature>
<reference evidence="4 5" key="1">
    <citation type="submission" date="2020-07" db="EMBL/GenBank/DDBJ databases">
        <title>Genomic Encyclopedia of Type Strains, Phase III (KMG-III): the genomes of soil and plant-associated and newly described type strains.</title>
        <authorList>
            <person name="Whitman W."/>
        </authorList>
    </citation>
    <scope>NUCLEOTIDE SEQUENCE [LARGE SCALE GENOMIC DNA]</scope>
    <source>
        <strain evidence="4 5">DSM 11255</strain>
    </source>
</reference>
<evidence type="ECO:0000313" key="5">
    <source>
        <dbReference type="Proteomes" id="UP000604066"/>
    </source>
</evidence>
<organism evidence="4 5">
    <name type="scientific">Carboxydothermus ferrireducens DSM 11255</name>
    <dbReference type="NCBI Taxonomy" id="1119529"/>
    <lineage>
        <taxon>Bacteria</taxon>
        <taxon>Bacillati</taxon>
        <taxon>Bacillota</taxon>
        <taxon>Clostridia</taxon>
        <taxon>Thermoanaerobacterales</taxon>
        <taxon>Thermoanaerobacteraceae</taxon>
        <taxon>Carboxydothermus</taxon>
    </lineage>
</organism>
<protein>
    <recommendedName>
        <fullName evidence="3">VWFA domain-containing protein</fullName>
    </recommendedName>
</protein>
<name>A0ABX2R7P3_9THEO</name>
<keyword evidence="5" id="KW-1185">Reference proteome</keyword>
<dbReference type="PANTHER" id="PTHR41248:SF1">
    <property type="entry name" value="NORD PROTEIN"/>
    <property type="match status" value="1"/>
</dbReference>
<feature type="compositionally biased region" description="Polar residues" evidence="2">
    <location>
        <begin position="251"/>
        <end position="264"/>
    </location>
</feature>
<evidence type="ECO:0000256" key="2">
    <source>
        <dbReference type="SAM" id="MobiDB-lite"/>
    </source>
</evidence>
<feature type="coiled-coil region" evidence="1">
    <location>
        <begin position="534"/>
        <end position="561"/>
    </location>
</feature>
<dbReference type="PANTHER" id="PTHR41248">
    <property type="entry name" value="NORD PROTEIN"/>
    <property type="match status" value="1"/>
</dbReference>
<keyword evidence="1" id="KW-0175">Coiled coil</keyword>
<dbReference type="Proteomes" id="UP000604066">
    <property type="component" value="Unassembled WGS sequence"/>
</dbReference>
<feature type="compositionally biased region" description="Acidic residues" evidence="2">
    <location>
        <begin position="446"/>
        <end position="456"/>
    </location>
</feature>
<dbReference type="InterPro" id="IPR051928">
    <property type="entry name" value="NorD/CobT"/>
</dbReference>
<evidence type="ECO:0000256" key="1">
    <source>
        <dbReference type="SAM" id="Coils"/>
    </source>
</evidence>
<feature type="compositionally biased region" description="Basic and acidic residues" evidence="2">
    <location>
        <begin position="289"/>
        <end position="301"/>
    </location>
</feature>
<feature type="compositionally biased region" description="Acidic residues" evidence="2">
    <location>
        <begin position="326"/>
        <end position="347"/>
    </location>
</feature>
<gene>
    <name evidence="4" type="ORF">HDG70_000904</name>
</gene>
<feature type="compositionally biased region" description="Basic and acidic residues" evidence="2">
    <location>
        <begin position="428"/>
        <end position="445"/>
    </location>
</feature>
<dbReference type="SMART" id="SM00327">
    <property type="entry name" value="VWA"/>
    <property type="match status" value="1"/>
</dbReference>
<dbReference type="PROSITE" id="PS50234">
    <property type="entry name" value="VWFA"/>
    <property type="match status" value="1"/>
</dbReference>
<evidence type="ECO:0000259" key="3">
    <source>
        <dbReference type="PROSITE" id="PS50234"/>
    </source>
</evidence>
<proteinExistence type="predicted"/>
<dbReference type="EMBL" id="JACCBS010000001">
    <property type="protein sequence ID" value="NYE57198.1"/>
    <property type="molecule type" value="Genomic_DNA"/>
</dbReference>
<dbReference type="Pfam" id="PF00092">
    <property type="entry name" value="VWA"/>
    <property type="match status" value="1"/>
</dbReference>
<dbReference type="InterPro" id="IPR002035">
    <property type="entry name" value="VWF_A"/>
</dbReference>
<evidence type="ECO:0000313" key="4">
    <source>
        <dbReference type="EMBL" id="NYE57198.1"/>
    </source>
</evidence>
<accession>A0ABX2R7P3</accession>
<comment type="caution">
    <text evidence="4">The sequence shown here is derived from an EMBL/GenBank/DDBJ whole genome shotgun (WGS) entry which is preliminary data.</text>
</comment>
<dbReference type="RefSeq" id="WP_179393675.1">
    <property type="nucleotide sequence ID" value="NZ_JACCBS010000001.1"/>
</dbReference>